<sequence>MAGENLDGMVSMEMIGKIVTTLYELKEAIFPKVGYHFHYHKWLYKKATLATKNDAVNTTNRDLLSQLPGQVQKYKSVDTVSDTNEAVNYPTGFHNSLEPPGVTPNNLEIKNGAPIMFLRNLEPPTLCNETRLAAKKLMPHVMKAKIMTGHATGQYFFISRISIIPPDLQFQFKHFQFPVRLSFTMSIKKHRGNHLRLLVSTCKAHVFLTTSFMLVTPGFVMARTFSPWHQMGKQPTLSILRHYKDKNVAKHCYKKW</sequence>
<proteinExistence type="predicted"/>
<gene>
    <name evidence="3" type="primary">LOC106467243</name>
</gene>
<evidence type="ECO:0000259" key="1">
    <source>
        <dbReference type="Pfam" id="PF21530"/>
    </source>
</evidence>
<dbReference type="InterPro" id="IPR049163">
    <property type="entry name" value="Pif1-like_2B_dom"/>
</dbReference>
<keyword evidence="2" id="KW-1185">Reference proteome</keyword>
<evidence type="ECO:0000313" key="2">
    <source>
        <dbReference type="Proteomes" id="UP000694941"/>
    </source>
</evidence>
<organism evidence="2 3">
    <name type="scientific">Limulus polyphemus</name>
    <name type="common">Atlantic horseshoe crab</name>
    <dbReference type="NCBI Taxonomy" id="6850"/>
    <lineage>
        <taxon>Eukaryota</taxon>
        <taxon>Metazoa</taxon>
        <taxon>Ecdysozoa</taxon>
        <taxon>Arthropoda</taxon>
        <taxon>Chelicerata</taxon>
        <taxon>Merostomata</taxon>
        <taxon>Xiphosura</taxon>
        <taxon>Limulidae</taxon>
        <taxon>Limulus</taxon>
    </lineage>
</organism>
<evidence type="ECO:0000313" key="3">
    <source>
        <dbReference type="RefSeq" id="XP_013783027.1"/>
    </source>
</evidence>
<dbReference type="Proteomes" id="UP000694941">
    <property type="component" value="Unplaced"/>
</dbReference>
<accession>A0ABM1BJ50</accession>
<feature type="domain" description="DNA helicase Pif1-like 2B" evidence="1">
    <location>
        <begin position="93"/>
        <end position="133"/>
    </location>
</feature>
<dbReference type="PANTHER" id="PTHR10492">
    <property type="match status" value="1"/>
</dbReference>
<dbReference type="RefSeq" id="XP_013783027.1">
    <property type="nucleotide sequence ID" value="XM_013927573.1"/>
</dbReference>
<dbReference type="GeneID" id="106467243"/>
<dbReference type="PANTHER" id="PTHR10492:SF95">
    <property type="entry name" value="HELITRON HELICASE-LIKE DOMAIN-CONTAINING PROTEIN"/>
    <property type="match status" value="1"/>
</dbReference>
<reference evidence="3" key="1">
    <citation type="submission" date="2025-08" db="UniProtKB">
        <authorList>
            <consortium name="RefSeq"/>
        </authorList>
    </citation>
    <scope>IDENTIFICATION</scope>
    <source>
        <tissue evidence="3">Muscle</tissue>
    </source>
</reference>
<dbReference type="Pfam" id="PF21530">
    <property type="entry name" value="Pif1_2B_dom"/>
    <property type="match status" value="1"/>
</dbReference>
<protein>
    <submittedName>
        <fullName evidence="3">Uncharacterized protein LOC106467243</fullName>
    </submittedName>
</protein>
<name>A0ABM1BJ50_LIMPO</name>